<feature type="transmembrane region" description="Helical" evidence="8">
    <location>
        <begin position="499"/>
        <end position="521"/>
    </location>
</feature>
<evidence type="ECO:0000256" key="4">
    <source>
        <dbReference type="ARBA" id="ARBA00022889"/>
    </source>
</evidence>
<dbReference type="Proteomes" id="UP000694388">
    <property type="component" value="Unplaced"/>
</dbReference>
<dbReference type="SMART" id="SM00409">
    <property type="entry name" value="IG"/>
    <property type="match status" value="2"/>
</dbReference>
<evidence type="ECO:0000256" key="3">
    <source>
        <dbReference type="ARBA" id="ARBA00022734"/>
    </source>
</evidence>
<evidence type="ECO:0000259" key="10">
    <source>
        <dbReference type="PROSITE" id="PS50835"/>
    </source>
</evidence>
<dbReference type="Ensembl" id="ENSEBUT00000004187.1">
    <property type="protein sequence ID" value="ENSEBUP00000003794.1"/>
    <property type="gene ID" value="ENSEBUG00000002723.1"/>
</dbReference>
<dbReference type="PANTHER" id="PTHR12035">
    <property type="entry name" value="SIALIC ACID BINDING IMMUNOGLOBULIN-LIKE LECTIN"/>
    <property type="match status" value="1"/>
</dbReference>
<dbReference type="Pfam" id="PF07686">
    <property type="entry name" value="V-set"/>
    <property type="match status" value="1"/>
</dbReference>
<evidence type="ECO:0000256" key="8">
    <source>
        <dbReference type="SAM" id="Phobius"/>
    </source>
</evidence>
<feature type="domain" description="Ig-like" evidence="10">
    <location>
        <begin position="375"/>
        <end position="488"/>
    </location>
</feature>
<keyword evidence="6 8" id="KW-0472">Membrane</keyword>
<dbReference type="GO" id="GO:0033691">
    <property type="term" value="F:sialic acid binding"/>
    <property type="evidence" value="ECO:0007669"/>
    <property type="project" value="TreeGrafter"/>
</dbReference>
<dbReference type="AlphaFoldDB" id="A0A8C4PXY0"/>
<keyword evidence="4" id="KW-0130">Cell adhesion</keyword>
<dbReference type="PROSITE" id="PS50835">
    <property type="entry name" value="IG_LIKE"/>
    <property type="match status" value="1"/>
</dbReference>
<feature type="signal peptide" evidence="9">
    <location>
        <begin position="1"/>
        <end position="30"/>
    </location>
</feature>
<keyword evidence="9" id="KW-0732">Signal</keyword>
<dbReference type="InterPro" id="IPR003598">
    <property type="entry name" value="Ig_sub2"/>
</dbReference>
<comment type="similarity">
    <text evidence="7">Belongs to the immunoglobulin superfamily. SIGLEC (sialic acid binding Ig-like lectin) family.</text>
</comment>
<evidence type="ECO:0000256" key="2">
    <source>
        <dbReference type="ARBA" id="ARBA00022692"/>
    </source>
</evidence>
<evidence type="ECO:0000256" key="6">
    <source>
        <dbReference type="ARBA" id="ARBA00023136"/>
    </source>
</evidence>
<dbReference type="InterPro" id="IPR003599">
    <property type="entry name" value="Ig_sub"/>
</dbReference>
<dbReference type="GeneTree" id="ENSGT00970000195150"/>
<evidence type="ECO:0000256" key="5">
    <source>
        <dbReference type="ARBA" id="ARBA00022989"/>
    </source>
</evidence>
<name>A0A8C4PXY0_EPTBU</name>
<evidence type="ECO:0000313" key="11">
    <source>
        <dbReference type="Ensembl" id="ENSEBUP00000003794.1"/>
    </source>
</evidence>
<dbReference type="GO" id="GO:0007155">
    <property type="term" value="P:cell adhesion"/>
    <property type="evidence" value="ECO:0007669"/>
    <property type="project" value="UniProtKB-KW"/>
</dbReference>
<dbReference type="InterPro" id="IPR013106">
    <property type="entry name" value="Ig_V-set"/>
</dbReference>
<dbReference type="InterPro" id="IPR013783">
    <property type="entry name" value="Ig-like_fold"/>
</dbReference>
<protein>
    <recommendedName>
        <fullName evidence="10">Ig-like domain-containing protein</fullName>
    </recommendedName>
</protein>
<dbReference type="PANTHER" id="PTHR12035:SF125">
    <property type="entry name" value="SIALIC ACID-BINDING IG-LIKE LECTIN 5"/>
    <property type="match status" value="1"/>
</dbReference>
<feature type="chain" id="PRO_5034854235" description="Ig-like domain-containing protein" evidence="9">
    <location>
        <begin position="31"/>
        <end position="570"/>
    </location>
</feature>
<evidence type="ECO:0000313" key="12">
    <source>
        <dbReference type="Proteomes" id="UP000694388"/>
    </source>
</evidence>
<sequence length="570" mass="62858">MRRTNMSICCILIFVTALFILASRPHSSSAEYRVSYGPPASGYVGGNAELPCRLSWFHNNAHGYDTSISPKPGGQWFKSRPWFQTTLLKSLENRFSVAGDPQKYGCTLQIRELKEADAGIYEYRLDGTEKSLVKKHGILLSVYVHGIFTIRLQQHISKLSIFFLSSSMSMTHIHTLQLEYQSIHQPPLATPAISMTPNIPLVQQPTMVHCEVRAKPRTTLRLLCMGIARNQTRTSFFWQLAMVDISFPAKRDGGTCFCTLHDARKNLLTSSNKQLYVQDFPSLHVEPTILLANHTVSMICDVFAHRRLSLAVHCDEESVETSLVSATNGQPALAYLNFTASAQQFGAACSCDMYSDPGKELLTTAKLDLDVQYGPRNLEVNKSLVVVSGSALRLLCQADARPPAQLRWLIPNIGLKWTKGQLGINLSEEENHLKSEIIETKGQVLIGPTGIGAQLELNIQSVSEKDSGTYFCLAHNAHGMSTTNVFITVSESSADHLNLAGGLIGGFLGLICIGLAGLFTWMKLWGERDRTTDQITLAASLPDVDVYNESLKCGPTTGLRFTAGSRVLLY</sequence>
<dbReference type="SUPFAM" id="SSF48726">
    <property type="entry name" value="Immunoglobulin"/>
    <property type="match status" value="2"/>
</dbReference>
<dbReference type="SMART" id="SM00408">
    <property type="entry name" value="IGc2"/>
    <property type="match status" value="2"/>
</dbReference>
<dbReference type="GO" id="GO:0030246">
    <property type="term" value="F:carbohydrate binding"/>
    <property type="evidence" value="ECO:0007669"/>
    <property type="project" value="UniProtKB-KW"/>
</dbReference>
<organism evidence="11 12">
    <name type="scientific">Eptatretus burgeri</name>
    <name type="common">Inshore hagfish</name>
    <dbReference type="NCBI Taxonomy" id="7764"/>
    <lineage>
        <taxon>Eukaryota</taxon>
        <taxon>Metazoa</taxon>
        <taxon>Chordata</taxon>
        <taxon>Craniata</taxon>
        <taxon>Vertebrata</taxon>
        <taxon>Cyclostomata</taxon>
        <taxon>Myxini</taxon>
        <taxon>Myxiniformes</taxon>
        <taxon>Myxinidae</taxon>
        <taxon>Eptatretinae</taxon>
        <taxon>Eptatretus</taxon>
    </lineage>
</organism>
<keyword evidence="5 8" id="KW-1133">Transmembrane helix</keyword>
<keyword evidence="2 8" id="KW-0812">Transmembrane</keyword>
<proteinExistence type="inferred from homology"/>
<dbReference type="InterPro" id="IPR036179">
    <property type="entry name" value="Ig-like_dom_sf"/>
</dbReference>
<reference evidence="11" key="1">
    <citation type="submission" date="2025-08" db="UniProtKB">
        <authorList>
            <consortium name="Ensembl"/>
        </authorList>
    </citation>
    <scope>IDENTIFICATION</scope>
</reference>
<dbReference type="GO" id="GO:0005886">
    <property type="term" value="C:plasma membrane"/>
    <property type="evidence" value="ECO:0007669"/>
    <property type="project" value="TreeGrafter"/>
</dbReference>
<comment type="subcellular location">
    <subcellularLocation>
        <location evidence="1">Membrane</location>
        <topology evidence="1">Single-pass type I membrane protein</topology>
    </subcellularLocation>
</comment>
<evidence type="ECO:0000256" key="7">
    <source>
        <dbReference type="ARBA" id="ARBA00038361"/>
    </source>
</evidence>
<accession>A0A8C4PXY0</accession>
<dbReference type="Gene3D" id="2.60.40.10">
    <property type="entry name" value="Immunoglobulins"/>
    <property type="match status" value="2"/>
</dbReference>
<dbReference type="Pfam" id="PF13927">
    <property type="entry name" value="Ig_3"/>
    <property type="match status" value="1"/>
</dbReference>
<reference evidence="11" key="2">
    <citation type="submission" date="2025-09" db="UniProtKB">
        <authorList>
            <consortium name="Ensembl"/>
        </authorList>
    </citation>
    <scope>IDENTIFICATION</scope>
</reference>
<dbReference type="InterPro" id="IPR051036">
    <property type="entry name" value="SIGLEC"/>
</dbReference>
<evidence type="ECO:0000256" key="9">
    <source>
        <dbReference type="SAM" id="SignalP"/>
    </source>
</evidence>
<dbReference type="InterPro" id="IPR007110">
    <property type="entry name" value="Ig-like_dom"/>
</dbReference>
<keyword evidence="12" id="KW-1185">Reference proteome</keyword>
<keyword evidence="3" id="KW-0430">Lectin</keyword>
<evidence type="ECO:0000256" key="1">
    <source>
        <dbReference type="ARBA" id="ARBA00004479"/>
    </source>
</evidence>